<feature type="transmembrane region" description="Helical" evidence="15">
    <location>
        <begin position="17"/>
        <end position="34"/>
    </location>
</feature>
<keyword evidence="17" id="KW-1185">Reference proteome</keyword>
<evidence type="ECO:0000256" key="11">
    <source>
        <dbReference type="ARBA" id="ARBA00023136"/>
    </source>
</evidence>
<comment type="catalytic activity">
    <reaction evidence="14">
        <text>a 1,2-diacyl-sn-glycero-3-phospho-N,N-dimethylethanolamine + S-adenosyl-L-methionine = a 1,2-diacyl-sn-glycero-3-phosphocholine + S-adenosyl-L-homocysteine + H(+)</text>
        <dbReference type="Rhea" id="RHEA:32739"/>
        <dbReference type="ChEBI" id="CHEBI:15378"/>
        <dbReference type="ChEBI" id="CHEBI:57643"/>
        <dbReference type="ChEBI" id="CHEBI:57856"/>
        <dbReference type="ChEBI" id="CHEBI:59789"/>
        <dbReference type="ChEBI" id="CHEBI:64572"/>
    </reaction>
</comment>
<evidence type="ECO:0000256" key="10">
    <source>
        <dbReference type="ARBA" id="ARBA00023098"/>
    </source>
</evidence>
<feature type="topological domain" description="Lumenal" evidence="14">
    <location>
        <begin position="36"/>
        <end position="47"/>
    </location>
</feature>
<dbReference type="HAMAP" id="MF_03216">
    <property type="entry name" value="PLMT"/>
    <property type="match status" value="1"/>
</dbReference>
<feature type="topological domain" description="Lumenal" evidence="14">
    <location>
        <begin position="117"/>
        <end position="159"/>
    </location>
</feature>
<keyword evidence="13 14" id="KW-1208">Phospholipid metabolism</keyword>
<dbReference type="EC" id="2.1.1.17" evidence="14"/>
<keyword evidence="8 14" id="KW-0256">Endoplasmic reticulum</keyword>
<dbReference type="InterPro" id="IPR024960">
    <property type="entry name" value="PEMT/MFAP"/>
</dbReference>
<gene>
    <name evidence="16" type="ORF">GBAR_LOCUS5364</name>
</gene>
<dbReference type="Pfam" id="PF04191">
    <property type="entry name" value="PEMT"/>
    <property type="match status" value="1"/>
</dbReference>
<evidence type="ECO:0000256" key="3">
    <source>
        <dbReference type="ARBA" id="ARBA00022516"/>
    </source>
</evidence>
<feature type="topological domain" description="Cytoplasmic" evidence="14">
    <location>
        <begin position="181"/>
        <end position="198"/>
    </location>
</feature>
<keyword evidence="3 14" id="KW-0444">Lipid biosynthesis</keyword>
<feature type="transmembrane region" description="Helical" evidence="15">
    <location>
        <begin position="123"/>
        <end position="140"/>
    </location>
</feature>
<evidence type="ECO:0000256" key="9">
    <source>
        <dbReference type="ARBA" id="ARBA00022989"/>
    </source>
</evidence>
<keyword evidence="6 14" id="KW-0949">S-adenosyl-L-methionine</keyword>
<feature type="transmembrane region" description="Helical" evidence="15">
    <location>
        <begin position="160"/>
        <end position="179"/>
    </location>
</feature>
<dbReference type="GO" id="GO:0005789">
    <property type="term" value="C:endoplasmic reticulum membrane"/>
    <property type="evidence" value="ECO:0007669"/>
    <property type="project" value="UniProtKB-SubCell"/>
</dbReference>
<feature type="transmembrane region" description="Helical" evidence="15">
    <location>
        <begin position="93"/>
        <end position="111"/>
    </location>
</feature>
<dbReference type="EC" id="2.1.1.71" evidence="14"/>
<dbReference type="Gene3D" id="1.20.120.1630">
    <property type="match status" value="1"/>
</dbReference>
<keyword evidence="5 14" id="KW-0808">Transferase</keyword>
<keyword evidence="12 14" id="KW-0594">Phospholipid biosynthesis</keyword>
<evidence type="ECO:0000256" key="7">
    <source>
        <dbReference type="ARBA" id="ARBA00022692"/>
    </source>
</evidence>
<dbReference type="AlphaFoldDB" id="A0AA35RB80"/>
<dbReference type="GO" id="GO:0000773">
    <property type="term" value="F:phosphatidyl-N-methylethanolamine N-methyltransferase activity"/>
    <property type="evidence" value="ECO:0007669"/>
    <property type="project" value="UniProtKB-UniRule"/>
</dbReference>
<evidence type="ECO:0000256" key="13">
    <source>
        <dbReference type="ARBA" id="ARBA00023264"/>
    </source>
</evidence>
<feature type="topological domain" description="Lumenal" evidence="14">
    <location>
        <begin position="1"/>
        <end position="14"/>
    </location>
</feature>
<sequence>MDAFVDTLQDFVQNKKALVACVIVMINPLFWNVVSRYEYKTQKLSRTLGGPKRGCATLAACILTLNYVRTATFHKTVDEFGYWEPLHNGMVQALGYLIVTAGSVLVVASAWKLGFFVSFMGDYFGILLTDKVTGFPFNVVRDPMYFGSGLVYLGLSLEHASVVGLVLTSCIAFSYAVAVRFEGPFTCQIYEERNKKSD</sequence>
<reference evidence="16" key="1">
    <citation type="submission" date="2023-03" db="EMBL/GenBank/DDBJ databases">
        <authorList>
            <person name="Steffen K."/>
            <person name="Cardenas P."/>
        </authorList>
    </citation>
    <scope>NUCLEOTIDE SEQUENCE</scope>
</reference>
<evidence type="ECO:0000313" key="17">
    <source>
        <dbReference type="Proteomes" id="UP001174909"/>
    </source>
</evidence>
<comment type="catalytic activity">
    <reaction evidence="14">
        <text>a 1,2-diacyl-sn-glycero-3-phosphoethanolamine + S-adenosyl-L-methionine = a 1,2-diacyl-sn-glycero-3-phospho-N-methylethanolamine + S-adenosyl-L-homocysteine + H(+)</text>
        <dbReference type="Rhea" id="RHEA:11164"/>
        <dbReference type="ChEBI" id="CHEBI:15378"/>
        <dbReference type="ChEBI" id="CHEBI:57856"/>
        <dbReference type="ChEBI" id="CHEBI:59789"/>
        <dbReference type="ChEBI" id="CHEBI:64573"/>
        <dbReference type="ChEBI" id="CHEBI:64612"/>
        <dbReference type="EC" id="2.1.1.17"/>
    </reaction>
</comment>
<keyword evidence="9 14" id="KW-1133">Transmembrane helix</keyword>
<comment type="similarity">
    <text evidence="14">Belongs to the class VI-like SAM-binding methyltransferase superfamily. PEMT/PEM2 methyltransferase family.</text>
</comment>
<evidence type="ECO:0000313" key="16">
    <source>
        <dbReference type="EMBL" id="CAI8007762.1"/>
    </source>
</evidence>
<evidence type="ECO:0000256" key="15">
    <source>
        <dbReference type="SAM" id="Phobius"/>
    </source>
</evidence>
<evidence type="ECO:0000256" key="2">
    <source>
        <dbReference type="ARBA" id="ARBA00005189"/>
    </source>
</evidence>
<feature type="binding site" evidence="14">
    <location>
        <begin position="100"/>
        <end position="102"/>
    </location>
    <ligand>
        <name>S-adenosyl-L-methionine</name>
        <dbReference type="ChEBI" id="CHEBI:59789"/>
    </ligand>
</feature>
<keyword evidence="11 14" id="KW-0472">Membrane</keyword>
<dbReference type="Proteomes" id="UP001174909">
    <property type="component" value="Unassembled WGS sequence"/>
</dbReference>
<dbReference type="GO" id="GO:0006656">
    <property type="term" value="P:phosphatidylcholine biosynthetic process"/>
    <property type="evidence" value="ECO:0007669"/>
    <property type="project" value="UniProtKB-UniRule"/>
</dbReference>
<evidence type="ECO:0000256" key="14">
    <source>
        <dbReference type="HAMAP-Rule" id="MF_03216"/>
    </source>
</evidence>
<evidence type="ECO:0000256" key="12">
    <source>
        <dbReference type="ARBA" id="ARBA00023209"/>
    </source>
</evidence>
<keyword evidence="4 14" id="KW-0489">Methyltransferase</keyword>
<dbReference type="PANTHER" id="PTHR15458:SF5">
    <property type="entry name" value="PHOSPHATIDYLETHANOLAMINE N-METHYLTRANSFERASE"/>
    <property type="match status" value="1"/>
</dbReference>
<evidence type="ECO:0000256" key="8">
    <source>
        <dbReference type="ARBA" id="ARBA00022824"/>
    </source>
</evidence>
<keyword evidence="14" id="KW-0496">Mitochondrion</keyword>
<keyword evidence="7 14" id="KW-0812">Transmembrane</keyword>
<organism evidence="16 17">
    <name type="scientific">Geodia barretti</name>
    <name type="common">Barrett's horny sponge</name>
    <dbReference type="NCBI Taxonomy" id="519541"/>
    <lineage>
        <taxon>Eukaryota</taxon>
        <taxon>Metazoa</taxon>
        <taxon>Porifera</taxon>
        <taxon>Demospongiae</taxon>
        <taxon>Heteroscleromorpha</taxon>
        <taxon>Tetractinellida</taxon>
        <taxon>Astrophorina</taxon>
        <taxon>Geodiidae</taxon>
        <taxon>Geodia</taxon>
    </lineage>
</organism>
<feature type="transmembrane region" description="Helical" evidence="15">
    <location>
        <begin position="55"/>
        <end position="73"/>
    </location>
</feature>
<evidence type="ECO:0000256" key="5">
    <source>
        <dbReference type="ARBA" id="ARBA00022679"/>
    </source>
</evidence>
<dbReference type="EMBL" id="CASHTH010000799">
    <property type="protein sequence ID" value="CAI8007762.1"/>
    <property type="molecule type" value="Genomic_DNA"/>
</dbReference>
<comment type="subcellular location">
    <subcellularLocation>
        <location evidence="14">Endoplasmic reticulum membrane</location>
        <topology evidence="14">Multi-pass membrane protein</topology>
    </subcellularLocation>
    <subcellularLocation>
        <location evidence="14">Mitochondrion membrane</location>
        <topology evidence="14">Multi-pass membrane protein</topology>
    </subcellularLocation>
</comment>
<accession>A0AA35RB80</accession>
<proteinExistence type="inferred from homology"/>
<comment type="function">
    <text evidence="14">Catalyzes the three sequential steps of the methylation pathway for the biosynthesis of phosphatidylcholine, a critical and essential component for membrane structure. Uses S-adenosylmethionine (S-adenosyl-L-methionine, SAM or AdoMet) as the methyl group donor for the methylation of phosphatidylethanolamine (1,2-diacyl-sn-glycero-3-phosphoethanolamine, PE) to phosphatidylmonomethylethanolamine (1,2-diacyl-sn-glycero-3-phospho-N-methylethanolamine, PMME), PMME to phosphatidyldimethylethanolamine (1,2-diacyl-sn-glycero-3-phospho-N,N-dimethylethanolamine, PDME), and PDME to phosphatidylcholine (1,2-diacyl-sn-glycero-3-phosphocholine, PC), producing S-adenosyl-L-homocysteine in each step.</text>
</comment>
<dbReference type="GO" id="GO:0031966">
    <property type="term" value="C:mitochondrial membrane"/>
    <property type="evidence" value="ECO:0007669"/>
    <property type="project" value="UniProtKB-SubCell"/>
</dbReference>
<comment type="pathway">
    <text evidence="1 14">Phospholipid metabolism; phosphatidylcholine biosynthesis.</text>
</comment>
<evidence type="ECO:0000256" key="4">
    <source>
        <dbReference type="ARBA" id="ARBA00022603"/>
    </source>
</evidence>
<feature type="binding site" evidence="14">
    <location>
        <begin position="182"/>
        <end position="183"/>
    </location>
    <ligand>
        <name>S-adenosyl-L-methionine</name>
        <dbReference type="ChEBI" id="CHEBI:59789"/>
    </ligand>
</feature>
<protein>
    <recommendedName>
        <fullName evidence="14">Phosphatidylethanolamine N-methyltransferase</fullName>
        <shortName evidence="14">PEAMT</shortName>
        <shortName evidence="14">PEMT</shortName>
        <ecNumber evidence="14">2.1.1.17</ecNumber>
        <ecNumber evidence="14">2.1.1.71</ecNumber>
    </recommendedName>
    <alternativeName>
        <fullName evidence="14">Phospholipid methyltransferase</fullName>
        <shortName evidence="14">PLMT</shortName>
    </alternativeName>
</protein>
<dbReference type="GO" id="GO:0004608">
    <property type="term" value="F:phosphatidylethanolamine N-methyltransferase activity"/>
    <property type="evidence" value="ECO:0007669"/>
    <property type="project" value="UniProtKB-UniRule"/>
</dbReference>
<name>A0AA35RB80_GEOBA</name>
<keyword evidence="10 14" id="KW-0443">Lipid metabolism</keyword>
<dbReference type="PANTHER" id="PTHR15458">
    <property type="entry name" value="PHOSPHATIDYLETHANOLAMINE N-METHYLTRANSFERASE"/>
    <property type="match status" value="1"/>
</dbReference>
<feature type="topological domain" description="Cytoplasmic" evidence="14">
    <location>
        <begin position="69"/>
        <end position="95"/>
    </location>
</feature>
<comment type="pathway">
    <text evidence="2">Lipid metabolism.</text>
</comment>
<evidence type="ECO:0000256" key="6">
    <source>
        <dbReference type="ARBA" id="ARBA00022691"/>
    </source>
</evidence>
<dbReference type="GO" id="GO:0032259">
    <property type="term" value="P:methylation"/>
    <property type="evidence" value="ECO:0007669"/>
    <property type="project" value="UniProtKB-KW"/>
</dbReference>
<comment type="caution">
    <text evidence="16">The sequence shown here is derived from an EMBL/GenBank/DDBJ whole genome shotgun (WGS) entry which is preliminary data.</text>
</comment>
<comment type="catalytic activity">
    <reaction evidence="14">
        <text>a 1,2-diacyl-sn-glycero-3-phospho-N-methylethanolamine + S-adenosyl-L-methionine = a 1,2-diacyl-sn-glycero-3-phospho-N,N-dimethylethanolamine + S-adenosyl-L-homocysteine + H(+)</text>
        <dbReference type="Rhea" id="RHEA:32735"/>
        <dbReference type="ChEBI" id="CHEBI:15378"/>
        <dbReference type="ChEBI" id="CHEBI:57856"/>
        <dbReference type="ChEBI" id="CHEBI:59789"/>
        <dbReference type="ChEBI" id="CHEBI:64572"/>
        <dbReference type="ChEBI" id="CHEBI:64573"/>
        <dbReference type="EC" id="2.1.1.71"/>
    </reaction>
</comment>
<dbReference type="InterPro" id="IPR007318">
    <property type="entry name" value="Phopholipid_MeTrfase"/>
</dbReference>
<feature type="intramembrane region" description="Helical" evidence="14">
    <location>
        <begin position="15"/>
        <end position="35"/>
    </location>
</feature>
<evidence type="ECO:0000256" key="1">
    <source>
        <dbReference type="ARBA" id="ARBA00004969"/>
    </source>
</evidence>
<dbReference type="PROSITE" id="PS51599">
    <property type="entry name" value="SAM_PEMT_PEM2"/>
    <property type="match status" value="1"/>
</dbReference>